<evidence type="ECO:0000313" key="5">
    <source>
        <dbReference type="EMBL" id="MDO9712139.1"/>
    </source>
</evidence>
<feature type="compositionally biased region" description="Pro residues" evidence="2">
    <location>
        <begin position="26"/>
        <end position="37"/>
    </location>
</feature>
<dbReference type="Gene3D" id="2.40.50.100">
    <property type="match status" value="1"/>
</dbReference>
<comment type="caution">
    <text evidence="5">The sequence shown here is derived from an EMBL/GenBank/DDBJ whole genome shotgun (WGS) entry which is preliminary data.</text>
</comment>
<feature type="region of interest" description="Disordered" evidence="2">
    <location>
        <begin position="1"/>
        <end position="37"/>
    </location>
</feature>
<keyword evidence="6" id="KW-1185">Reference proteome</keyword>
<keyword evidence="3" id="KW-0812">Transmembrane</keyword>
<evidence type="ECO:0000256" key="2">
    <source>
        <dbReference type="SAM" id="MobiDB-lite"/>
    </source>
</evidence>
<feature type="coiled-coil region" evidence="1">
    <location>
        <begin position="120"/>
        <end position="147"/>
    </location>
</feature>
<reference evidence="5 6" key="1">
    <citation type="submission" date="2023-08" db="EMBL/GenBank/DDBJ databases">
        <title>The draft genome sequence of Paracraurococcus sp. LOR1-02.</title>
        <authorList>
            <person name="Kingkaew E."/>
            <person name="Tanasupawat S."/>
        </authorList>
    </citation>
    <scope>NUCLEOTIDE SEQUENCE [LARGE SCALE GENOMIC DNA]</scope>
    <source>
        <strain evidence="5 6">LOR1-02</strain>
    </source>
</reference>
<dbReference type="RefSeq" id="WP_305106994.1">
    <property type="nucleotide sequence ID" value="NZ_JAUTWS010000040.1"/>
</dbReference>
<evidence type="ECO:0000256" key="3">
    <source>
        <dbReference type="SAM" id="Phobius"/>
    </source>
</evidence>
<dbReference type="Pfam" id="PF25917">
    <property type="entry name" value="BSH_RND"/>
    <property type="match status" value="1"/>
</dbReference>
<dbReference type="Gene3D" id="2.40.30.170">
    <property type="match status" value="1"/>
</dbReference>
<dbReference type="InterPro" id="IPR058625">
    <property type="entry name" value="MdtA-like_BSH"/>
</dbReference>
<dbReference type="Gene3D" id="1.10.287.470">
    <property type="entry name" value="Helix hairpin bin"/>
    <property type="match status" value="1"/>
</dbReference>
<feature type="domain" description="Multidrug resistance protein MdtA-like barrel-sandwich hybrid" evidence="4">
    <location>
        <begin position="87"/>
        <end position="248"/>
    </location>
</feature>
<sequence length="371" mass="39807">MDTDELRQQQAPAAAPPGGGLVPVREPLPVPQPPAAPARPRRRALLALALLALAGAGGGFATWRHLQQLRALPPGIAAANGRIEADQVDIATKYAGRLEAVLVDEGAMVHAGQVLAQMDTRELQAALRQAEAQTRQAQRGLEAKRATVAQQRSQLGLAQAELDRARSLLQTGAGTRQVFDQRQAARDAAEATLAAAEAAVAEAAQAVEAATEAAERIRTQIADSTLTAPIDGRVQYRLARSGEVLAAGGRVLTLLDISYVYMTVFLPTEEAGRLPLGSEARIVLDALPDYVIPATVTFVSPQAQFTPKQVETRSERDRLMFRIKLRIDADLLRRHAEEVRTGLPGMGYVRLGPEVAWPAWLQPGPRRGTTP</sequence>
<keyword evidence="3" id="KW-0472">Membrane</keyword>
<organism evidence="5 6">
    <name type="scientific">Paracraurococcus lichenis</name>
    <dbReference type="NCBI Taxonomy" id="3064888"/>
    <lineage>
        <taxon>Bacteria</taxon>
        <taxon>Pseudomonadati</taxon>
        <taxon>Pseudomonadota</taxon>
        <taxon>Alphaproteobacteria</taxon>
        <taxon>Acetobacterales</taxon>
        <taxon>Roseomonadaceae</taxon>
        <taxon>Paracraurococcus</taxon>
    </lineage>
</organism>
<dbReference type="PANTHER" id="PTHR30438:SF2">
    <property type="entry name" value="MEMBRANE PROTEIN"/>
    <property type="match status" value="1"/>
</dbReference>
<accession>A0ABT9E7N3</accession>
<dbReference type="PANTHER" id="PTHR30438">
    <property type="entry name" value="36 KDA ANTIGEN-RELATED"/>
    <property type="match status" value="1"/>
</dbReference>
<evidence type="ECO:0000256" key="1">
    <source>
        <dbReference type="SAM" id="Coils"/>
    </source>
</evidence>
<dbReference type="SUPFAM" id="SSF111369">
    <property type="entry name" value="HlyD-like secretion proteins"/>
    <property type="match status" value="1"/>
</dbReference>
<feature type="coiled-coil region" evidence="1">
    <location>
        <begin position="186"/>
        <end position="220"/>
    </location>
</feature>
<dbReference type="EMBL" id="JAUTWS010000040">
    <property type="protein sequence ID" value="MDO9712139.1"/>
    <property type="molecule type" value="Genomic_DNA"/>
</dbReference>
<proteinExistence type="predicted"/>
<keyword evidence="3" id="KW-1133">Transmembrane helix</keyword>
<evidence type="ECO:0000313" key="6">
    <source>
        <dbReference type="Proteomes" id="UP001243009"/>
    </source>
</evidence>
<gene>
    <name evidence="5" type="ORF">Q7A36_27600</name>
</gene>
<name>A0ABT9E7N3_9PROT</name>
<keyword evidence="1" id="KW-0175">Coiled coil</keyword>
<feature type="transmembrane region" description="Helical" evidence="3">
    <location>
        <begin position="44"/>
        <end position="63"/>
    </location>
</feature>
<protein>
    <submittedName>
        <fullName evidence="5">Efflux RND transporter periplasmic adaptor subunit</fullName>
    </submittedName>
</protein>
<dbReference type="Proteomes" id="UP001243009">
    <property type="component" value="Unassembled WGS sequence"/>
</dbReference>
<evidence type="ECO:0000259" key="4">
    <source>
        <dbReference type="Pfam" id="PF25917"/>
    </source>
</evidence>